<evidence type="ECO:0000313" key="2">
    <source>
        <dbReference type="Proteomes" id="UP001172102"/>
    </source>
</evidence>
<accession>A0AA40DKH5</accession>
<gene>
    <name evidence="1" type="ORF">B0H67DRAFT_686955</name>
</gene>
<dbReference type="EMBL" id="JAUKUA010000007">
    <property type="protein sequence ID" value="KAK0704616.1"/>
    <property type="molecule type" value="Genomic_DNA"/>
</dbReference>
<protein>
    <submittedName>
        <fullName evidence="1">Uncharacterized protein</fullName>
    </submittedName>
</protein>
<proteinExistence type="predicted"/>
<keyword evidence="2" id="KW-1185">Reference proteome</keyword>
<dbReference type="AlphaFoldDB" id="A0AA40DKH5"/>
<evidence type="ECO:0000313" key="1">
    <source>
        <dbReference type="EMBL" id="KAK0704616.1"/>
    </source>
</evidence>
<organism evidence="1 2">
    <name type="scientific">Lasiosphaeris hirsuta</name>
    <dbReference type="NCBI Taxonomy" id="260670"/>
    <lineage>
        <taxon>Eukaryota</taxon>
        <taxon>Fungi</taxon>
        <taxon>Dikarya</taxon>
        <taxon>Ascomycota</taxon>
        <taxon>Pezizomycotina</taxon>
        <taxon>Sordariomycetes</taxon>
        <taxon>Sordariomycetidae</taxon>
        <taxon>Sordariales</taxon>
        <taxon>Lasiosphaeriaceae</taxon>
        <taxon>Lasiosphaeris</taxon>
    </lineage>
</organism>
<comment type="caution">
    <text evidence="1">The sequence shown here is derived from an EMBL/GenBank/DDBJ whole genome shotgun (WGS) entry which is preliminary data.</text>
</comment>
<name>A0AA40DKH5_9PEZI</name>
<reference evidence="1" key="1">
    <citation type="submission" date="2023-06" db="EMBL/GenBank/DDBJ databases">
        <title>Genome-scale phylogeny and comparative genomics of the fungal order Sordariales.</title>
        <authorList>
            <consortium name="Lawrence Berkeley National Laboratory"/>
            <person name="Hensen N."/>
            <person name="Bonometti L."/>
            <person name="Westerberg I."/>
            <person name="Brannstrom I.O."/>
            <person name="Guillou S."/>
            <person name="Cros-Aarteil S."/>
            <person name="Calhoun S."/>
            <person name="Haridas S."/>
            <person name="Kuo A."/>
            <person name="Mondo S."/>
            <person name="Pangilinan J."/>
            <person name="Riley R."/>
            <person name="Labutti K."/>
            <person name="Andreopoulos B."/>
            <person name="Lipzen A."/>
            <person name="Chen C."/>
            <person name="Yanf M."/>
            <person name="Daum C."/>
            <person name="Ng V."/>
            <person name="Clum A."/>
            <person name="Steindorff A."/>
            <person name="Ohm R."/>
            <person name="Martin F."/>
            <person name="Silar P."/>
            <person name="Natvig D."/>
            <person name="Lalanne C."/>
            <person name="Gautier V."/>
            <person name="Ament-Velasquez S.L."/>
            <person name="Kruys A."/>
            <person name="Hutchinson M.I."/>
            <person name="Powell A.J."/>
            <person name="Barry K."/>
            <person name="Miller A.N."/>
            <person name="Grigoriev I.V."/>
            <person name="Debuchy R."/>
            <person name="Gladieux P."/>
            <person name="Thoren M.H."/>
            <person name="Johannesson H."/>
        </authorList>
    </citation>
    <scope>NUCLEOTIDE SEQUENCE</scope>
    <source>
        <strain evidence="1">SMH4607-1</strain>
    </source>
</reference>
<sequence>MSDFTQPAITYDRFVTESPDVFILLVQDYLRRNANICESCKMRCASAVIESISDIWGLKPKVKRLGVTEENQYGLDLNVLQSETEAGSLQF</sequence>
<dbReference type="Proteomes" id="UP001172102">
    <property type="component" value="Unassembled WGS sequence"/>
</dbReference>